<dbReference type="Pfam" id="PF09741">
    <property type="entry name" value="DUF2045"/>
    <property type="match status" value="1"/>
</dbReference>
<sequence>MTRGELPVVDAILQRLQTENLHGFCPQQTTPHASFNTSIGSTTNSQEEFEADAHDPRWFDLFVEYFLEHSDGLNDDLLFFVRQVEPNMDNRDPVFVKRKMPPPNRMPVIDDLILWKETFFLNLIVQLPCKLTMAVCRRTQTDAMMGTGVSSQGSHSYPDLPPAQHHARYSTLSPDSPASGRHSSSQPSMTCSSKHVSKRVYALPSKQRVDMKDAHWECSYPLIYYVIDDYEDIFEQLVVTEDEYLCVELAVTLARTEEHGPLGELRNQTSQRPLSSPAVPGNQPGNPRQVYYNDPQNDPFYPKEPPPSASPMLSPRNSIHVMYPEEWSEPFHPSPQTTKITLFQGAVSYQAFLDTYTNRSNSHFLRRFRWSVAPAPTEYIKMRGPGGKGHAQVAVTLASQNHQPLRPGRTDISHHTSKFGDTSLGGLGLPGYRRNKMVRKASNSLQPPRAMKSSYQPSTNTALGTSLYNPLASIGTRSSGQFSGSSLFAKGNQPANEYHTNDSPVARSKRSFQSKPNFRFWNSPGKAPPSSQPSSAGSHHHTARPFWSTSDTSVKVSETTATDHKISSARLNTRPVHPGVPPRSVPLDNLLHLRRSDDSALSLTFNNKPEQLNLTTVEKLSGGSSGGGNNPTPSTSTSGSFLQTLRKLTLSSLTENFRPTRNTSPPVTPMKCCLTYVSVPWTSIIHDLQAYAGKKRDGHLPL</sequence>
<evidence type="ECO:0000256" key="1">
    <source>
        <dbReference type="SAM" id="MobiDB-lite"/>
    </source>
</evidence>
<comment type="caution">
    <text evidence="2">The sequence shown here is derived from an EMBL/GenBank/DDBJ whole genome shotgun (WGS) entry which is preliminary data.</text>
</comment>
<organism evidence="2 3">
    <name type="scientific">Dispira parvispora</name>
    <dbReference type="NCBI Taxonomy" id="1520584"/>
    <lineage>
        <taxon>Eukaryota</taxon>
        <taxon>Fungi</taxon>
        <taxon>Fungi incertae sedis</taxon>
        <taxon>Zoopagomycota</taxon>
        <taxon>Kickxellomycotina</taxon>
        <taxon>Dimargaritomycetes</taxon>
        <taxon>Dimargaritales</taxon>
        <taxon>Dimargaritaceae</taxon>
        <taxon>Dispira</taxon>
    </lineage>
</organism>
<dbReference type="PANTHER" id="PTHR21477">
    <property type="entry name" value="ZGC:172139"/>
    <property type="match status" value="1"/>
</dbReference>
<feature type="region of interest" description="Disordered" evidence="1">
    <location>
        <begin position="403"/>
        <end position="426"/>
    </location>
</feature>
<keyword evidence="3" id="KW-1185">Reference proteome</keyword>
<dbReference type="OrthoDB" id="1906921at2759"/>
<feature type="compositionally biased region" description="Polar residues" evidence="1">
    <location>
        <begin position="547"/>
        <end position="560"/>
    </location>
</feature>
<gene>
    <name evidence="2" type="ORF">IWQ62_005017</name>
</gene>
<feature type="compositionally biased region" description="Low complexity" evidence="1">
    <location>
        <begin position="630"/>
        <end position="640"/>
    </location>
</feature>
<feature type="region of interest" description="Disordered" evidence="1">
    <location>
        <begin position="618"/>
        <end position="641"/>
    </location>
</feature>
<dbReference type="AlphaFoldDB" id="A0A9W8AQR2"/>
<evidence type="ECO:0000313" key="3">
    <source>
        <dbReference type="Proteomes" id="UP001150925"/>
    </source>
</evidence>
<dbReference type="InterPro" id="IPR019141">
    <property type="entry name" value="DUF2045"/>
</dbReference>
<evidence type="ECO:0000313" key="2">
    <source>
        <dbReference type="EMBL" id="KAJ1957776.1"/>
    </source>
</evidence>
<dbReference type="EMBL" id="JANBPY010001886">
    <property type="protein sequence ID" value="KAJ1957776.1"/>
    <property type="molecule type" value="Genomic_DNA"/>
</dbReference>
<feature type="region of interest" description="Disordered" evidence="1">
    <location>
        <begin position="146"/>
        <end position="192"/>
    </location>
</feature>
<protein>
    <submittedName>
        <fullName evidence="2">Uncharacterized protein</fullName>
    </submittedName>
</protein>
<accession>A0A9W8AQR2</accession>
<dbReference type="PANTHER" id="PTHR21477:SF13">
    <property type="entry name" value="KIAA0930"/>
    <property type="match status" value="1"/>
</dbReference>
<feature type="region of interest" description="Disordered" evidence="1">
    <location>
        <begin position="479"/>
        <end position="565"/>
    </location>
</feature>
<feature type="region of interest" description="Disordered" evidence="1">
    <location>
        <begin position="441"/>
        <end position="461"/>
    </location>
</feature>
<reference evidence="2" key="1">
    <citation type="submission" date="2022-07" db="EMBL/GenBank/DDBJ databases">
        <title>Phylogenomic reconstructions and comparative analyses of Kickxellomycotina fungi.</title>
        <authorList>
            <person name="Reynolds N.K."/>
            <person name="Stajich J.E."/>
            <person name="Barry K."/>
            <person name="Grigoriev I.V."/>
            <person name="Crous P."/>
            <person name="Smith M.E."/>
        </authorList>
    </citation>
    <scope>NUCLEOTIDE SEQUENCE</scope>
    <source>
        <strain evidence="2">RSA 1196</strain>
    </source>
</reference>
<feature type="region of interest" description="Disordered" evidence="1">
    <location>
        <begin position="260"/>
        <end position="312"/>
    </location>
</feature>
<proteinExistence type="predicted"/>
<name>A0A9W8AQR2_9FUNG</name>
<feature type="compositionally biased region" description="Polar residues" evidence="1">
    <location>
        <begin position="170"/>
        <end position="192"/>
    </location>
</feature>
<dbReference type="Proteomes" id="UP001150925">
    <property type="component" value="Unassembled WGS sequence"/>
</dbReference>